<comment type="subcellular location">
    <subcellularLocation>
        <location evidence="1">Membrane</location>
        <topology evidence="1">Multi-pass membrane protein</topology>
    </subcellularLocation>
</comment>
<dbReference type="GO" id="GO:0005886">
    <property type="term" value="C:plasma membrane"/>
    <property type="evidence" value="ECO:0007669"/>
    <property type="project" value="InterPro"/>
</dbReference>
<feature type="compositionally biased region" description="Gly residues" evidence="5">
    <location>
        <begin position="383"/>
        <end position="415"/>
    </location>
</feature>
<dbReference type="Pfam" id="PF06687">
    <property type="entry name" value="SUR7"/>
    <property type="match status" value="1"/>
</dbReference>
<feature type="compositionally biased region" description="Polar residues" evidence="5">
    <location>
        <begin position="646"/>
        <end position="656"/>
    </location>
</feature>
<dbReference type="AlphaFoldDB" id="A0A8H3U0W1"/>
<dbReference type="Proteomes" id="UP000447873">
    <property type="component" value="Unassembled WGS sequence"/>
</dbReference>
<protein>
    <recommendedName>
        <fullName evidence="9">Pali-domain-containing protein</fullName>
    </recommendedName>
</protein>
<dbReference type="EMBL" id="WNWS01002896">
    <property type="protein sequence ID" value="KAE9961160.1"/>
    <property type="molecule type" value="Genomic_DNA"/>
</dbReference>
<feature type="region of interest" description="Disordered" evidence="5">
    <location>
        <begin position="282"/>
        <end position="736"/>
    </location>
</feature>
<evidence type="ECO:0000313" key="8">
    <source>
        <dbReference type="Proteomes" id="UP000447873"/>
    </source>
</evidence>
<name>A0A8H3U0W1_VENIN</name>
<feature type="transmembrane region" description="Helical" evidence="6">
    <location>
        <begin position="84"/>
        <end position="105"/>
    </location>
</feature>
<dbReference type="PANTHER" id="PTHR28013">
    <property type="entry name" value="PROTEIN DCV1-RELATED"/>
    <property type="match status" value="1"/>
</dbReference>
<evidence type="ECO:0000256" key="3">
    <source>
        <dbReference type="ARBA" id="ARBA00022989"/>
    </source>
</evidence>
<evidence type="ECO:0000256" key="4">
    <source>
        <dbReference type="ARBA" id="ARBA00023136"/>
    </source>
</evidence>
<keyword evidence="4 6" id="KW-0472">Membrane</keyword>
<gene>
    <name evidence="7" type="ORF">EG328_005386</name>
</gene>
<feature type="compositionally biased region" description="Basic and acidic residues" evidence="5">
    <location>
        <begin position="499"/>
        <end position="514"/>
    </location>
</feature>
<feature type="compositionally biased region" description="Polar residues" evidence="5">
    <location>
        <begin position="295"/>
        <end position="309"/>
    </location>
</feature>
<dbReference type="PANTHER" id="PTHR28013:SF3">
    <property type="entry name" value="PROTEIN DCV1-RELATED"/>
    <property type="match status" value="1"/>
</dbReference>
<reference evidence="7 8" key="1">
    <citation type="submission" date="2018-12" db="EMBL/GenBank/DDBJ databases">
        <title>Venturia inaequalis Genome Resource.</title>
        <authorList>
            <person name="Lichtner F.J."/>
        </authorList>
    </citation>
    <scope>NUCLEOTIDE SEQUENCE [LARGE SCALE GENOMIC DNA]</scope>
    <source>
        <strain evidence="7 8">120213</strain>
    </source>
</reference>
<dbReference type="InterPro" id="IPR051380">
    <property type="entry name" value="pH-response_reg_palI/RIM9"/>
</dbReference>
<evidence type="ECO:0000313" key="7">
    <source>
        <dbReference type="EMBL" id="KAE9961160.1"/>
    </source>
</evidence>
<feature type="compositionally biased region" description="Basic and acidic residues" evidence="5">
    <location>
        <begin position="314"/>
        <end position="324"/>
    </location>
</feature>
<feature type="compositionally biased region" description="Polar residues" evidence="5">
    <location>
        <begin position="676"/>
        <end position="689"/>
    </location>
</feature>
<feature type="transmembrane region" description="Helical" evidence="6">
    <location>
        <begin position="193"/>
        <end position="219"/>
    </location>
</feature>
<evidence type="ECO:0000256" key="6">
    <source>
        <dbReference type="SAM" id="Phobius"/>
    </source>
</evidence>
<proteinExistence type="predicted"/>
<feature type="transmembrane region" description="Helical" evidence="6">
    <location>
        <begin position="225"/>
        <end position="247"/>
    </location>
</feature>
<evidence type="ECO:0008006" key="9">
    <source>
        <dbReference type="Google" id="ProtNLM"/>
    </source>
</evidence>
<evidence type="ECO:0000256" key="5">
    <source>
        <dbReference type="SAM" id="MobiDB-lite"/>
    </source>
</evidence>
<keyword evidence="3 6" id="KW-1133">Transmembrane helix</keyword>
<sequence length="736" mass="78699">MPANVLATSTNHDTTTGPKKLKLHTSINRLAVPSLSDHSCLSVYSDFSPRCTPPRRRDRSADNYTTSYDSLQTTAAMLRPATPLAILFFAAFVLLLLSTLSTPLIKGIPLASFNGHDFGVWGYCNGSNCTKIEIGYDTDNFLNNSDNFSLPSGTRHSVSYILIIHPVAALLALICFSLAVAAHFHSPAHSPRFLLALFILTIPTLLASLLAFLVDILLFIPHVSWGGWIVLASTILVIAASLVTCGMRRTLVSRKARRKRIQENAEMSGENYFNKREADIAEASVPRAESPPPLSGNSFTPLNDKNPSLPNFDMKPRPSMDDRSPLNPGGPGSVRSGSVPPSQRDPYNASPPRDQYGNFIPAGSLRHQGSNNTMNSSRSGPDYGRGGRGGYPPNGRGGYPQRGGPMMRGGPGGMRGPPPPGWNGNGRGRGGMGPPGGYGGPPGGAMMGRGEPAPPGYGQDQYMRGPTPERNQSPYGQPPRSMSANGTRNDMSIGQAVELDERNGLPSPTRHEMPADAYIPPRAQWNQNQRTATPPLAGRTLSPIEASPNPSSIKSHTRRPSEPGYYEDVDPQFAQALQLQSSPPPSNVASQEIHLSSLQPHRGPPINQNNLSPDYQPGPMAHHDPRQESTESLQDGQRSPAVSDVSHYTSVSQRGINPNWRPPPGSGPQGLMPRRPQQQQDMLLNSNPEFSLPGIGPPGRGRGGPGGFRGRGGSGMSRGAPTMGLGPASAGGRYPS</sequence>
<accession>A0A8H3U0W1</accession>
<feature type="compositionally biased region" description="Polar residues" evidence="5">
    <location>
        <begin position="575"/>
        <end position="599"/>
    </location>
</feature>
<dbReference type="GO" id="GO:0035838">
    <property type="term" value="C:growing cell tip"/>
    <property type="evidence" value="ECO:0007669"/>
    <property type="project" value="TreeGrafter"/>
</dbReference>
<evidence type="ECO:0000256" key="1">
    <source>
        <dbReference type="ARBA" id="ARBA00004141"/>
    </source>
</evidence>
<keyword evidence="2 6" id="KW-0812">Transmembrane</keyword>
<feature type="compositionally biased region" description="Polar residues" evidence="5">
    <location>
        <begin position="367"/>
        <end position="379"/>
    </location>
</feature>
<comment type="caution">
    <text evidence="7">The sequence shown here is derived from an EMBL/GenBank/DDBJ whole genome shotgun (WGS) entry which is preliminary data.</text>
</comment>
<dbReference type="InterPro" id="IPR009571">
    <property type="entry name" value="SUR7/Rim9-like_fungi"/>
</dbReference>
<feature type="compositionally biased region" description="Gly residues" evidence="5">
    <location>
        <begin position="697"/>
        <end position="716"/>
    </location>
</feature>
<dbReference type="GO" id="GO:0032153">
    <property type="term" value="C:cell division site"/>
    <property type="evidence" value="ECO:0007669"/>
    <property type="project" value="TreeGrafter"/>
</dbReference>
<feature type="compositionally biased region" description="Low complexity" evidence="5">
    <location>
        <begin position="333"/>
        <end position="342"/>
    </location>
</feature>
<feature type="compositionally biased region" description="Polar residues" evidence="5">
    <location>
        <begin position="469"/>
        <end position="492"/>
    </location>
</feature>
<evidence type="ECO:0000256" key="2">
    <source>
        <dbReference type="ARBA" id="ARBA00022692"/>
    </source>
</evidence>
<feature type="transmembrane region" description="Helical" evidence="6">
    <location>
        <begin position="158"/>
        <end position="181"/>
    </location>
</feature>
<feature type="compositionally biased region" description="Gly residues" evidence="5">
    <location>
        <begin position="423"/>
        <end position="447"/>
    </location>
</feature>
<organism evidence="7 8">
    <name type="scientific">Venturia inaequalis</name>
    <name type="common">Apple scab fungus</name>
    <dbReference type="NCBI Taxonomy" id="5025"/>
    <lineage>
        <taxon>Eukaryota</taxon>
        <taxon>Fungi</taxon>
        <taxon>Dikarya</taxon>
        <taxon>Ascomycota</taxon>
        <taxon>Pezizomycotina</taxon>
        <taxon>Dothideomycetes</taxon>
        <taxon>Pleosporomycetidae</taxon>
        <taxon>Venturiales</taxon>
        <taxon>Venturiaceae</taxon>
        <taxon>Venturia</taxon>
    </lineage>
</organism>